<dbReference type="InterPro" id="IPR051811">
    <property type="entry name" value="Cytochrome_c550/c551-like"/>
</dbReference>
<feature type="region of interest" description="Disordered" evidence="6">
    <location>
        <begin position="23"/>
        <end position="50"/>
    </location>
</feature>
<accession>A0A6J5ZFH8</accession>
<protein>
    <submittedName>
        <fullName evidence="8">Unannotated protein</fullName>
    </submittedName>
</protein>
<reference evidence="8" key="1">
    <citation type="submission" date="2020-05" db="EMBL/GenBank/DDBJ databases">
        <authorList>
            <person name="Chiriac C."/>
            <person name="Salcher M."/>
            <person name="Ghai R."/>
            <person name="Kavagutti S V."/>
        </authorList>
    </citation>
    <scope>NUCLEOTIDE SEQUENCE</scope>
</reference>
<dbReference type="PANTHER" id="PTHR37823">
    <property type="entry name" value="CYTOCHROME C-553-LIKE"/>
    <property type="match status" value="1"/>
</dbReference>
<dbReference type="PRINTS" id="PR00605">
    <property type="entry name" value="CYTCHROMECIC"/>
</dbReference>
<feature type="domain" description="Cytochrome c" evidence="7">
    <location>
        <begin position="54"/>
        <end position="130"/>
    </location>
</feature>
<evidence type="ECO:0000256" key="3">
    <source>
        <dbReference type="ARBA" id="ARBA00022723"/>
    </source>
</evidence>
<dbReference type="PROSITE" id="PS51007">
    <property type="entry name" value="CYTC"/>
    <property type="match status" value="1"/>
</dbReference>
<dbReference type="InterPro" id="IPR036909">
    <property type="entry name" value="Cyt_c-like_dom_sf"/>
</dbReference>
<keyword evidence="4" id="KW-0249">Electron transport</keyword>
<dbReference type="AlphaFoldDB" id="A0A6J5ZFH8"/>
<evidence type="ECO:0000256" key="6">
    <source>
        <dbReference type="SAM" id="MobiDB-lite"/>
    </source>
</evidence>
<proteinExistence type="predicted"/>
<dbReference type="SUPFAM" id="SSF46626">
    <property type="entry name" value="Cytochrome c"/>
    <property type="match status" value="1"/>
</dbReference>
<evidence type="ECO:0000256" key="1">
    <source>
        <dbReference type="ARBA" id="ARBA00022448"/>
    </source>
</evidence>
<keyword evidence="3" id="KW-0479">Metal-binding</keyword>
<evidence type="ECO:0000259" key="7">
    <source>
        <dbReference type="PROSITE" id="PS51007"/>
    </source>
</evidence>
<dbReference type="Gene3D" id="1.10.760.10">
    <property type="entry name" value="Cytochrome c-like domain"/>
    <property type="match status" value="1"/>
</dbReference>
<dbReference type="PANTHER" id="PTHR37823:SF4">
    <property type="entry name" value="MENAQUINOL-CYTOCHROME C REDUCTASE CYTOCHROME B_C SUBUNIT"/>
    <property type="match status" value="1"/>
</dbReference>
<dbReference type="GO" id="GO:0009055">
    <property type="term" value="F:electron transfer activity"/>
    <property type="evidence" value="ECO:0007669"/>
    <property type="project" value="InterPro"/>
</dbReference>
<dbReference type="PROSITE" id="PS51257">
    <property type="entry name" value="PROKAR_LIPOPROTEIN"/>
    <property type="match status" value="1"/>
</dbReference>
<evidence type="ECO:0000256" key="4">
    <source>
        <dbReference type="ARBA" id="ARBA00022982"/>
    </source>
</evidence>
<dbReference type="GO" id="GO:0005506">
    <property type="term" value="F:iron ion binding"/>
    <property type="evidence" value="ECO:0007669"/>
    <property type="project" value="InterPro"/>
</dbReference>
<evidence type="ECO:0000313" key="8">
    <source>
        <dbReference type="EMBL" id="CAB4339757.1"/>
    </source>
</evidence>
<feature type="compositionally biased region" description="Low complexity" evidence="6">
    <location>
        <begin position="23"/>
        <end position="38"/>
    </location>
</feature>
<evidence type="ECO:0000256" key="2">
    <source>
        <dbReference type="ARBA" id="ARBA00022617"/>
    </source>
</evidence>
<keyword evidence="5" id="KW-0408">Iron</keyword>
<keyword evidence="1" id="KW-0813">Transport</keyword>
<dbReference type="InterPro" id="IPR008168">
    <property type="entry name" value="Cyt_C_IC"/>
</dbReference>
<dbReference type="GO" id="GO:0020037">
    <property type="term" value="F:heme binding"/>
    <property type="evidence" value="ECO:0007669"/>
    <property type="project" value="InterPro"/>
</dbReference>
<dbReference type="EMBL" id="CAESAN010000027">
    <property type="protein sequence ID" value="CAB4339757.1"/>
    <property type="molecule type" value="Genomic_DNA"/>
</dbReference>
<dbReference type="Pfam" id="PF13442">
    <property type="entry name" value="Cytochrome_CBB3"/>
    <property type="match status" value="1"/>
</dbReference>
<keyword evidence="2" id="KW-0349">Heme</keyword>
<name>A0A6J5ZFH8_9ZZZZ</name>
<gene>
    <name evidence="8" type="ORF">UFOPK3547_00473</name>
</gene>
<dbReference type="InterPro" id="IPR009056">
    <property type="entry name" value="Cyt_c-like_dom"/>
</dbReference>
<sequence>MPIRFVVPALLIVVALAVASCGSSSTSSDTAQTTSTAAVEEGSASTDEETTRTVASAAGKKLFVTNCASCHTLAAAGASGNVGPNLDQVMPDAEAVKYQVTNGGGGMPAFVDVLTDAQIDEVSSYVAESAGE</sequence>
<evidence type="ECO:0000256" key="5">
    <source>
        <dbReference type="ARBA" id="ARBA00023004"/>
    </source>
</evidence>
<organism evidence="8">
    <name type="scientific">freshwater metagenome</name>
    <dbReference type="NCBI Taxonomy" id="449393"/>
    <lineage>
        <taxon>unclassified sequences</taxon>
        <taxon>metagenomes</taxon>
        <taxon>ecological metagenomes</taxon>
    </lineage>
</organism>